<proteinExistence type="predicted"/>
<evidence type="ECO:0000313" key="2">
    <source>
        <dbReference type="Proteomes" id="UP000784294"/>
    </source>
</evidence>
<protein>
    <recommendedName>
        <fullName evidence="3">Cytochrome c oxidase subunit 1</fullName>
    </recommendedName>
</protein>
<dbReference type="InterPro" id="IPR036927">
    <property type="entry name" value="Cyt_c_oxase-like_su1_sf"/>
</dbReference>
<comment type="caution">
    <text evidence="1">The sequence shown here is derived from an EMBL/GenBank/DDBJ whole genome shotgun (WGS) entry which is preliminary data.</text>
</comment>
<dbReference type="Proteomes" id="UP000784294">
    <property type="component" value="Unassembled WGS sequence"/>
</dbReference>
<keyword evidence="2" id="KW-1185">Reference proteome</keyword>
<evidence type="ECO:0000313" key="1">
    <source>
        <dbReference type="EMBL" id="VEL23969.1"/>
    </source>
</evidence>
<dbReference type="SUPFAM" id="SSF81442">
    <property type="entry name" value="Cytochrome c oxidase subunit I-like"/>
    <property type="match status" value="1"/>
</dbReference>
<dbReference type="OrthoDB" id="6113578at2759"/>
<evidence type="ECO:0008006" key="3">
    <source>
        <dbReference type="Google" id="ProtNLM"/>
    </source>
</evidence>
<dbReference type="Gene3D" id="1.20.210.10">
    <property type="entry name" value="Cytochrome c oxidase-like, subunit I domain"/>
    <property type="match status" value="1"/>
</dbReference>
<accession>A0A448WZ92</accession>
<dbReference type="AlphaFoldDB" id="A0A448WZ92"/>
<gene>
    <name evidence="1" type="ORF">PXEA_LOCUS17409</name>
</gene>
<organism evidence="1 2">
    <name type="scientific">Protopolystoma xenopodis</name>
    <dbReference type="NCBI Taxonomy" id="117903"/>
    <lineage>
        <taxon>Eukaryota</taxon>
        <taxon>Metazoa</taxon>
        <taxon>Spiralia</taxon>
        <taxon>Lophotrochozoa</taxon>
        <taxon>Platyhelminthes</taxon>
        <taxon>Monogenea</taxon>
        <taxon>Polyopisthocotylea</taxon>
        <taxon>Polystomatidea</taxon>
        <taxon>Polystomatidae</taxon>
        <taxon>Protopolystoma</taxon>
    </lineage>
</organism>
<reference evidence="1" key="1">
    <citation type="submission" date="2018-11" db="EMBL/GenBank/DDBJ databases">
        <authorList>
            <consortium name="Pathogen Informatics"/>
        </authorList>
    </citation>
    <scope>NUCLEOTIDE SEQUENCE</scope>
</reference>
<sequence length="72" mass="7999">MLILLHLASLSRMLGALKFIITCIFARATTMLLFDRKFGTPCFDPLGGGDSIMFQHMFGFFLTSGSLCFNIT</sequence>
<name>A0A448WZ92_9PLAT</name>
<dbReference type="EMBL" id="CAAALY010065050">
    <property type="protein sequence ID" value="VEL23969.1"/>
    <property type="molecule type" value="Genomic_DNA"/>
</dbReference>